<dbReference type="EMBL" id="FCOI02000013">
    <property type="protein sequence ID" value="SAK68327.1"/>
    <property type="molecule type" value="Genomic_DNA"/>
</dbReference>
<sequence>MRRHHPQHDLFGQVPVTLDEVRQWVEAVAPAYCSSERAFLHYVHAWQVADKVAAAKLAGTFDATIENARARRASLLQRFGF</sequence>
<name>A0A158BG67_9BURK</name>
<reference evidence="2" key="1">
    <citation type="submission" date="2016-01" db="EMBL/GenBank/DDBJ databases">
        <authorList>
            <person name="Peeters Charlotte."/>
        </authorList>
    </citation>
    <scope>NUCLEOTIDE SEQUENCE [LARGE SCALE GENOMIC DNA]</scope>
</reference>
<dbReference type="AlphaFoldDB" id="A0A158BG67"/>
<dbReference type="RefSeq" id="WP_061161872.1">
    <property type="nucleotide sequence ID" value="NZ_FCOI02000013.1"/>
</dbReference>
<evidence type="ECO:0000313" key="2">
    <source>
        <dbReference type="Proteomes" id="UP000054624"/>
    </source>
</evidence>
<proteinExistence type="predicted"/>
<keyword evidence="2" id="KW-1185">Reference proteome</keyword>
<evidence type="ECO:0000313" key="1">
    <source>
        <dbReference type="EMBL" id="SAK68327.1"/>
    </source>
</evidence>
<gene>
    <name evidence="1" type="ORF">AWB76_04088</name>
</gene>
<dbReference type="Proteomes" id="UP000054624">
    <property type="component" value="Unassembled WGS sequence"/>
</dbReference>
<protein>
    <submittedName>
        <fullName evidence="1">Uncharacterized protein</fullName>
    </submittedName>
</protein>
<accession>A0A158BG67</accession>
<dbReference type="OrthoDB" id="9004881at2"/>
<organism evidence="1 2">
    <name type="scientific">Caballeronia temeraria</name>
    <dbReference type="NCBI Taxonomy" id="1777137"/>
    <lineage>
        <taxon>Bacteria</taxon>
        <taxon>Pseudomonadati</taxon>
        <taxon>Pseudomonadota</taxon>
        <taxon>Betaproteobacteria</taxon>
        <taxon>Burkholderiales</taxon>
        <taxon>Burkholderiaceae</taxon>
        <taxon>Caballeronia</taxon>
    </lineage>
</organism>